<evidence type="ECO:0000256" key="16">
    <source>
        <dbReference type="PROSITE-ProRule" id="PRU00282"/>
    </source>
</evidence>
<evidence type="ECO:0000256" key="13">
    <source>
        <dbReference type="ARBA" id="ARBA00023242"/>
    </source>
</evidence>
<dbReference type="GO" id="GO:1990904">
    <property type="term" value="C:ribonucleoprotein complex"/>
    <property type="evidence" value="ECO:0007669"/>
    <property type="project" value="UniProtKB-KW"/>
</dbReference>
<feature type="repeat" description="Solcar" evidence="16">
    <location>
        <begin position="14"/>
        <end position="104"/>
    </location>
</feature>
<feature type="domain" description="RRM" evidence="18">
    <location>
        <begin position="359"/>
        <end position="436"/>
    </location>
</feature>
<dbReference type="GO" id="GO:0030619">
    <property type="term" value="F:U1 snRNA binding"/>
    <property type="evidence" value="ECO:0007669"/>
    <property type="project" value="InterPro"/>
</dbReference>
<keyword evidence="13" id="KW-0539">Nucleus</keyword>
<evidence type="ECO:0000256" key="7">
    <source>
        <dbReference type="ARBA" id="ARBA00022692"/>
    </source>
</evidence>
<evidence type="ECO:0000256" key="1">
    <source>
        <dbReference type="ARBA" id="ARBA00004225"/>
    </source>
</evidence>
<gene>
    <name evidence="19" type="ORF">DYB38_011959</name>
</gene>
<keyword evidence="14" id="KW-0687">Ribonucleoprotein</keyword>
<proteinExistence type="inferred from homology"/>
<dbReference type="PANTHER" id="PTHR45624">
    <property type="entry name" value="MITOCHONDRIAL BASIC AMINO ACIDS TRANSPORTER-RELATED"/>
    <property type="match status" value="1"/>
</dbReference>
<dbReference type="SUPFAM" id="SSF103506">
    <property type="entry name" value="Mitochondrial carrier"/>
    <property type="match status" value="1"/>
</dbReference>
<feature type="non-terminal residue" evidence="19">
    <location>
        <position position="576"/>
    </location>
</feature>
<dbReference type="VEuPathDB" id="FungiDB:H257_05289"/>
<dbReference type="InterPro" id="IPR023395">
    <property type="entry name" value="MCP_dom_sf"/>
</dbReference>
<evidence type="ECO:0000313" key="20">
    <source>
        <dbReference type="Proteomes" id="UP000265716"/>
    </source>
</evidence>
<feature type="repeat" description="Solcar" evidence="16">
    <location>
        <begin position="228"/>
        <end position="311"/>
    </location>
</feature>
<sequence length="576" mass="64343">MLYDTASTTKTWWRDPAVEFAAGSLGGFCAKFVEFPLDTVKVQLQTQAPRGGRGGSSLDAFHHIQSLVVREGPAVLYRGLPMPLVGTMVEMACLFATFGQVKSLLFGRRTEPLTTWEIASAGGVSGCFISFILTPIELIKCRMQVTTKARYKNTGDCIAQAFQRDGLRGFRTSIHRRDAQFPRFSTCGCFLVKGIVPTMWREIPGTASWFATYHVSLDYLRGDKADKKSDWDVIAAGALSGIAYNGAFYPADTVKSLVQTHPTHRRSMDVVKEVYALHGVGGFYRGFTPTVLRAIPANAVLFYTYEEFEVTTPPARHVSETPRQRQDRLREEKLSINQKKLADDLAACASKQKTEDAYKTLFVGRISYETTEKQLRRELERYGDIVNLRLVEDEDGKCRGYAFVEYKDEGAMKAAYKNADGKKIDGRRVVVDVERGRTVRDWKPRKLGGGIGDTRLGGADVNVKYSGRYVVISRRDIPHITDACWLGNRFVPLRYIARMTAVEDEVGLAGATRRHRRLRRVHRRTVHPVEAIDTNDLEAANDWRHAIAPGHGTGLAVENGVVVRHLAAGRGRETSL</sequence>
<dbReference type="SUPFAM" id="SSF54928">
    <property type="entry name" value="RNA-binding domain, RBD"/>
    <property type="match status" value="1"/>
</dbReference>
<dbReference type="InterPro" id="IPR018108">
    <property type="entry name" value="MCP_transmembrane"/>
</dbReference>
<evidence type="ECO:0000256" key="4">
    <source>
        <dbReference type="ARBA" id="ARBA00006375"/>
    </source>
</evidence>
<dbReference type="EMBL" id="QUTC01004983">
    <property type="protein sequence ID" value="RHY61047.1"/>
    <property type="molecule type" value="Genomic_DNA"/>
</dbReference>
<comment type="caution">
    <text evidence="19">The sequence shown here is derived from an EMBL/GenBank/DDBJ whole genome shotgun (WGS) entry which is preliminary data.</text>
</comment>
<dbReference type="FunFam" id="3.30.70.330:FF:001585">
    <property type="entry name" value="U1 small nuclear ribonucleoprotein 70 kDa"/>
    <property type="match status" value="1"/>
</dbReference>
<evidence type="ECO:0000256" key="14">
    <source>
        <dbReference type="ARBA" id="ARBA00023274"/>
    </source>
</evidence>
<evidence type="ECO:0000256" key="9">
    <source>
        <dbReference type="ARBA" id="ARBA00022884"/>
    </source>
</evidence>
<evidence type="ECO:0000256" key="11">
    <source>
        <dbReference type="ARBA" id="ARBA00023128"/>
    </source>
</evidence>
<dbReference type="PANTHER" id="PTHR45624:SF12">
    <property type="entry name" value="MITOCHONDRIAL ORNITHINE TRANSPORTER 1"/>
    <property type="match status" value="1"/>
</dbReference>
<evidence type="ECO:0000256" key="5">
    <source>
        <dbReference type="ARBA" id="ARBA00016996"/>
    </source>
</evidence>
<dbReference type="Pfam" id="PF00153">
    <property type="entry name" value="Mito_carr"/>
    <property type="match status" value="3"/>
</dbReference>
<keyword evidence="11" id="KW-0496">Mitochondrion</keyword>
<feature type="repeat" description="Solcar" evidence="16">
    <location>
        <begin position="113"/>
        <end position="198"/>
    </location>
</feature>
<evidence type="ECO:0000256" key="12">
    <source>
        <dbReference type="ARBA" id="ARBA00023136"/>
    </source>
</evidence>
<dbReference type="InterPro" id="IPR034143">
    <property type="entry name" value="snRNP70_RRM"/>
</dbReference>
<keyword evidence="7 16" id="KW-0812">Transmembrane</keyword>
<evidence type="ECO:0000256" key="3">
    <source>
        <dbReference type="ARBA" id="ARBA00004642"/>
    </source>
</evidence>
<reference evidence="19 20" key="1">
    <citation type="submission" date="2018-08" db="EMBL/GenBank/DDBJ databases">
        <title>Aphanomyces genome sequencing and annotation.</title>
        <authorList>
            <person name="Minardi D."/>
            <person name="Oidtmann B."/>
            <person name="Van Der Giezen M."/>
            <person name="Studholme D.J."/>
        </authorList>
    </citation>
    <scope>NUCLEOTIDE SEQUENCE [LARGE SCALE GENOMIC DNA]</scope>
    <source>
        <strain evidence="19 20">SA</strain>
    </source>
</reference>
<dbReference type="SMART" id="SM00360">
    <property type="entry name" value="RRM"/>
    <property type="match status" value="1"/>
</dbReference>
<organism evidence="19 20">
    <name type="scientific">Aphanomyces astaci</name>
    <name type="common">Crayfish plague agent</name>
    <dbReference type="NCBI Taxonomy" id="112090"/>
    <lineage>
        <taxon>Eukaryota</taxon>
        <taxon>Sar</taxon>
        <taxon>Stramenopiles</taxon>
        <taxon>Oomycota</taxon>
        <taxon>Saprolegniomycetes</taxon>
        <taxon>Saprolegniales</taxon>
        <taxon>Verrucalvaceae</taxon>
        <taxon>Aphanomyces</taxon>
    </lineage>
</organism>
<dbReference type="GO" id="GO:1990575">
    <property type="term" value="P:mitochondrial L-ornithine transmembrane transport"/>
    <property type="evidence" value="ECO:0007669"/>
    <property type="project" value="TreeGrafter"/>
</dbReference>
<dbReference type="AlphaFoldDB" id="A0A397DF74"/>
<evidence type="ECO:0000313" key="19">
    <source>
        <dbReference type="EMBL" id="RHY61047.1"/>
    </source>
</evidence>
<dbReference type="Pfam" id="PF00076">
    <property type="entry name" value="RRM_1"/>
    <property type="match status" value="1"/>
</dbReference>
<dbReference type="InterPro" id="IPR050567">
    <property type="entry name" value="Mitochondrial_Carrier"/>
</dbReference>
<dbReference type="PROSITE" id="PS50102">
    <property type="entry name" value="RRM"/>
    <property type="match status" value="1"/>
</dbReference>
<evidence type="ECO:0000259" key="18">
    <source>
        <dbReference type="PROSITE" id="PS50102"/>
    </source>
</evidence>
<keyword evidence="6 17" id="KW-0813">Transport</keyword>
<dbReference type="PROSITE" id="PS50920">
    <property type="entry name" value="SOLCAR"/>
    <property type="match status" value="3"/>
</dbReference>
<comment type="similarity">
    <text evidence="4 17">Belongs to the mitochondrial carrier (TC 2.A.29) family.</text>
</comment>
<comment type="subcellular location">
    <subcellularLocation>
        <location evidence="1">Mitochondrion membrane</location>
        <topology evidence="1">Multi-pass membrane protein</topology>
    </subcellularLocation>
    <subcellularLocation>
        <location evidence="2">Nucleus speckle</location>
    </subcellularLocation>
    <subcellularLocation>
        <location evidence="3">Nucleus</location>
        <location evidence="3">Nucleoplasm</location>
    </subcellularLocation>
</comment>
<name>A0A397DF74_APHAT</name>
<dbReference type="InterPro" id="IPR000504">
    <property type="entry name" value="RRM_dom"/>
</dbReference>
<evidence type="ECO:0000256" key="10">
    <source>
        <dbReference type="ARBA" id="ARBA00022989"/>
    </source>
</evidence>
<evidence type="ECO:0000256" key="6">
    <source>
        <dbReference type="ARBA" id="ARBA00022448"/>
    </source>
</evidence>
<keyword evidence="10" id="KW-1133">Transmembrane helix</keyword>
<dbReference type="Gene3D" id="3.30.70.330">
    <property type="match status" value="1"/>
</dbReference>
<dbReference type="GO" id="GO:0016607">
    <property type="term" value="C:nuclear speck"/>
    <property type="evidence" value="ECO:0007669"/>
    <property type="project" value="UniProtKB-SubCell"/>
</dbReference>
<dbReference type="InterPro" id="IPR035979">
    <property type="entry name" value="RBD_domain_sf"/>
</dbReference>
<protein>
    <recommendedName>
        <fullName evidence="5">U1 small nuclear ribonucleoprotein 70 kDa</fullName>
    </recommendedName>
</protein>
<dbReference type="GO" id="GO:0031966">
    <property type="term" value="C:mitochondrial membrane"/>
    <property type="evidence" value="ECO:0007669"/>
    <property type="project" value="UniProtKB-SubCell"/>
</dbReference>
<accession>A0A397DF74</accession>
<dbReference type="Proteomes" id="UP000265716">
    <property type="component" value="Unassembled WGS sequence"/>
</dbReference>
<evidence type="ECO:0000256" key="8">
    <source>
        <dbReference type="ARBA" id="ARBA00022737"/>
    </source>
</evidence>
<dbReference type="CDD" id="cd12236">
    <property type="entry name" value="RRM_snRNP70"/>
    <property type="match status" value="1"/>
</dbReference>
<dbReference type="InterPro" id="IPR012677">
    <property type="entry name" value="Nucleotide-bd_a/b_plait_sf"/>
</dbReference>
<evidence type="ECO:0000256" key="17">
    <source>
        <dbReference type="RuleBase" id="RU000488"/>
    </source>
</evidence>
<dbReference type="Gene3D" id="1.50.40.10">
    <property type="entry name" value="Mitochondrial carrier domain"/>
    <property type="match status" value="1"/>
</dbReference>
<keyword evidence="9 15" id="KW-0694">RNA-binding</keyword>
<evidence type="ECO:0000256" key="2">
    <source>
        <dbReference type="ARBA" id="ARBA00004324"/>
    </source>
</evidence>
<evidence type="ECO:0000256" key="15">
    <source>
        <dbReference type="PROSITE-ProRule" id="PRU00176"/>
    </source>
</evidence>
<keyword evidence="12 16" id="KW-0472">Membrane</keyword>
<keyword evidence="8" id="KW-0677">Repeat</keyword>
<dbReference type="GO" id="GO:0000064">
    <property type="term" value="F:L-ornithine transmembrane transporter activity"/>
    <property type="evidence" value="ECO:0007669"/>
    <property type="project" value="TreeGrafter"/>
</dbReference>